<dbReference type="EMBL" id="JAPNKE010000002">
    <property type="protein sequence ID" value="MCY1011796.1"/>
    <property type="molecule type" value="Genomic_DNA"/>
</dbReference>
<dbReference type="AlphaFoldDB" id="A0A9X3F5E0"/>
<reference evidence="1" key="1">
    <citation type="submission" date="2022-11" db="EMBL/GenBank/DDBJ databases">
        <title>Minimal conservation of predation-associated metabolite biosynthetic gene clusters underscores biosynthetic potential of Myxococcota including descriptions for ten novel species: Archangium lansinium sp. nov., Myxococcus landrumus sp. nov., Nannocystis bai.</title>
        <authorList>
            <person name="Ahearne A."/>
            <person name="Stevens C."/>
            <person name="Phillips K."/>
        </authorList>
    </citation>
    <scope>NUCLEOTIDE SEQUENCE</scope>
    <source>
        <strain evidence="1">Na p29</strain>
    </source>
</reference>
<keyword evidence="2" id="KW-1185">Reference proteome</keyword>
<dbReference type="Proteomes" id="UP001150924">
    <property type="component" value="Unassembled WGS sequence"/>
</dbReference>
<gene>
    <name evidence="1" type="ORF">OV079_40835</name>
</gene>
<protein>
    <submittedName>
        <fullName evidence="1">Uncharacterized protein</fullName>
    </submittedName>
</protein>
<proteinExistence type="predicted"/>
<accession>A0A9X3F5E0</accession>
<name>A0A9X3F5E0_9BACT</name>
<sequence length="143" mass="16083">MTSESSRIPPSDLVMVADLVLPCSHCGIPCTGTVMVWFLREEIRHAIEVDRPTFDILLGKLCVGERASDELPRFVTDWCASTGWMDIDAAEVGTPVPHIEMTATLTRLAQVELDERERQLFDALRRVTREGLATDSPLFVYYD</sequence>
<organism evidence="1 2">
    <name type="scientific">Nannocystis pusilla</name>
    <dbReference type="NCBI Taxonomy" id="889268"/>
    <lineage>
        <taxon>Bacteria</taxon>
        <taxon>Pseudomonadati</taxon>
        <taxon>Myxococcota</taxon>
        <taxon>Polyangia</taxon>
        <taxon>Nannocystales</taxon>
        <taxon>Nannocystaceae</taxon>
        <taxon>Nannocystis</taxon>
    </lineage>
</organism>
<evidence type="ECO:0000313" key="2">
    <source>
        <dbReference type="Proteomes" id="UP001150924"/>
    </source>
</evidence>
<comment type="caution">
    <text evidence="1">The sequence shown here is derived from an EMBL/GenBank/DDBJ whole genome shotgun (WGS) entry which is preliminary data.</text>
</comment>
<dbReference type="RefSeq" id="WP_267775110.1">
    <property type="nucleotide sequence ID" value="NZ_JAPNKE010000002.1"/>
</dbReference>
<evidence type="ECO:0000313" key="1">
    <source>
        <dbReference type="EMBL" id="MCY1011796.1"/>
    </source>
</evidence>